<evidence type="ECO:0000256" key="2">
    <source>
        <dbReference type="ARBA" id="ARBA00023098"/>
    </source>
</evidence>
<evidence type="ECO:0000313" key="6">
    <source>
        <dbReference type="EMBL" id="MBB4660624.1"/>
    </source>
</evidence>
<evidence type="ECO:0000256" key="4">
    <source>
        <dbReference type="RuleBase" id="RU003707"/>
    </source>
</evidence>
<dbReference type="Proteomes" id="UP000585272">
    <property type="component" value="Unassembled WGS sequence"/>
</dbReference>
<evidence type="ECO:0000256" key="3">
    <source>
        <dbReference type="ARBA" id="ARBA00023239"/>
    </source>
</evidence>
<comment type="caution">
    <text evidence="6">The sequence shown here is derived from an EMBL/GenBank/DDBJ whole genome shotgun (WGS) entry which is preliminary data.</text>
</comment>
<dbReference type="InterPro" id="IPR018376">
    <property type="entry name" value="Enoyl-CoA_hyd/isom_CS"/>
</dbReference>
<feature type="compositionally biased region" description="Low complexity" evidence="5">
    <location>
        <begin position="10"/>
        <end position="24"/>
    </location>
</feature>
<dbReference type="Gene3D" id="1.10.12.10">
    <property type="entry name" value="Lyase 2-enoyl-coa Hydratase, Chain A, domain 2"/>
    <property type="match status" value="1"/>
</dbReference>
<comment type="similarity">
    <text evidence="1 4">Belongs to the enoyl-CoA hydratase/isomerase family.</text>
</comment>
<dbReference type="AlphaFoldDB" id="A0A840I906"/>
<gene>
    <name evidence="6" type="ORF">BDZ31_000197</name>
</gene>
<dbReference type="InterPro" id="IPR014748">
    <property type="entry name" value="Enoyl-CoA_hydra_C"/>
</dbReference>
<dbReference type="GO" id="GO:0004300">
    <property type="term" value="F:enoyl-CoA hydratase activity"/>
    <property type="evidence" value="ECO:0007669"/>
    <property type="project" value="UniProtKB-EC"/>
</dbReference>
<dbReference type="NCBIfam" id="NF006100">
    <property type="entry name" value="PRK08252.1"/>
    <property type="match status" value="1"/>
</dbReference>
<dbReference type="CDD" id="cd06558">
    <property type="entry name" value="crotonase-like"/>
    <property type="match status" value="1"/>
</dbReference>
<keyword evidence="3 6" id="KW-0456">Lyase</keyword>
<reference evidence="6 7" key="1">
    <citation type="submission" date="2020-08" db="EMBL/GenBank/DDBJ databases">
        <title>Genomic Encyclopedia of Archaeal and Bacterial Type Strains, Phase II (KMG-II): from individual species to whole genera.</title>
        <authorList>
            <person name="Goeker M."/>
        </authorList>
    </citation>
    <scope>NUCLEOTIDE SEQUENCE [LARGE SCALE GENOMIC DNA]</scope>
    <source>
        <strain evidence="6 7">DSM 23288</strain>
    </source>
</reference>
<proteinExistence type="inferred from homology"/>
<evidence type="ECO:0000256" key="1">
    <source>
        <dbReference type="ARBA" id="ARBA00005254"/>
    </source>
</evidence>
<dbReference type="InterPro" id="IPR001753">
    <property type="entry name" value="Enoyl-CoA_hydra/iso"/>
</dbReference>
<sequence>MVGRDDGEARAAAAASGGAGSPPIGERRAGEHVLVLTIDRPSRKNAFDRATAVALARALDRYETDDTLRAAVLTGAGGCFSAGQDLTAIVAEGIARDEARGGFGVMEVPPAKPLIAAVEGYAVGGGMEVCLSCDLVVAARGARFGMPEAARGLFAAGGGLFRLPRRIPYHLAMEACLTGELWPAQRYAELGLVNRVVDDGQALAAAIELAERIGRSGPVAVRATTGVIRRSGDWTDAEGWRRQMELGDAVFASEDFHEGIAAFAERREPVWRNR</sequence>
<feature type="region of interest" description="Disordered" evidence="5">
    <location>
        <begin position="1"/>
        <end position="26"/>
    </location>
</feature>
<evidence type="ECO:0000256" key="5">
    <source>
        <dbReference type="SAM" id="MobiDB-lite"/>
    </source>
</evidence>
<dbReference type="PROSITE" id="PS00166">
    <property type="entry name" value="ENOYL_COA_HYDRATASE"/>
    <property type="match status" value="1"/>
</dbReference>
<dbReference type="EMBL" id="JACHNU010000001">
    <property type="protein sequence ID" value="MBB4660624.1"/>
    <property type="molecule type" value="Genomic_DNA"/>
</dbReference>
<dbReference type="PANTHER" id="PTHR11941">
    <property type="entry name" value="ENOYL-COA HYDRATASE-RELATED"/>
    <property type="match status" value="1"/>
</dbReference>
<keyword evidence="7" id="KW-1185">Reference proteome</keyword>
<dbReference type="Gene3D" id="3.90.226.10">
    <property type="entry name" value="2-enoyl-CoA Hydratase, Chain A, domain 1"/>
    <property type="match status" value="1"/>
</dbReference>
<dbReference type="Pfam" id="PF00378">
    <property type="entry name" value="ECH_1"/>
    <property type="match status" value="1"/>
</dbReference>
<dbReference type="RefSeq" id="WP_183338108.1">
    <property type="nucleotide sequence ID" value="NZ_JACHNU010000001.1"/>
</dbReference>
<accession>A0A840I906</accession>
<dbReference type="EC" id="4.2.1.17" evidence="6"/>
<dbReference type="GO" id="GO:0006635">
    <property type="term" value="P:fatty acid beta-oxidation"/>
    <property type="evidence" value="ECO:0007669"/>
    <property type="project" value="TreeGrafter"/>
</dbReference>
<name>A0A840I906_9ACTN</name>
<dbReference type="PANTHER" id="PTHR11941:SF169">
    <property type="entry name" value="(7AS)-7A-METHYL-1,5-DIOXO-2,3,5,6,7,7A-HEXAHYDRO-1H-INDENE-CARBOXYL-COA HYDROLASE"/>
    <property type="match status" value="1"/>
</dbReference>
<keyword evidence="2" id="KW-0443">Lipid metabolism</keyword>
<dbReference type="InterPro" id="IPR029045">
    <property type="entry name" value="ClpP/crotonase-like_dom_sf"/>
</dbReference>
<organism evidence="6 7">
    <name type="scientific">Conexibacter arvalis</name>
    <dbReference type="NCBI Taxonomy" id="912552"/>
    <lineage>
        <taxon>Bacteria</taxon>
        <taxon>Bacillati</taxon>
        <taxon>Actinomycetota</taxon>
        <taxon>Thermoleophilia</taxon>
        <taxon>Solirubrobacterales</taxon>
        <taxon>Conexibacteraceae</taxon>
        <taxon>Conexibacter</taxon>
    </lineage>
</organism>
<evidence type="ECO:0000313" key="7">
    <source>
        <dbReference type="Proteomes" id="UP000585272"/>
    </source>
</evidence>
<dbReference type="SUPFAM" id="SSF52096">
    <property type="entry name" value="ClpP/crotonase"/>
    <property type="match status" value="1"/>
</dbReference>
<protein>
    <submittedName>
        <fullName evidence="6">Enoyl-CoA hydratase</fullName>
        <ecNumber evidence="6">4.2.1.17</ecNumber>
    </submittedName>
</protein>